<feature type="domain" description="Aminoglycoside phosphotransferase" evidence="2">
    <location>
        <begin position="301"/>
        <end position="521"/>
    </location>
</feature>
<dbReference type="SUPFAM" id="SSF53448">
    <property type="entry name" value="Nucleotide-diphospho-sugar transferases"/>
    <property type="match status" value="1"/>
</dbReference>
<proteinExistence type="predicted"/>
<reference evidence="4" key="2">
    <citation type="journal article" date="2016" name="Int. J. Syst. Evol. Microbiol.">
        <title>Caldimicrobium thiodismutans sp. nov., a sulfur-disproportionating bacterium isolated from a hot spring.</title>
        <authorList>
            <person name="Kojima H."/>
            <person name="Umezawa K."/>
            <person name="Fukui M."/>
        </authorList>
    </citation>
    <scope>NUCLEOTIDE SEQUENCE [LARGE SCALE GENOMIC DNA]</scope>
    <source>
        <strain evidence="4">TF1</strain>
    </source>
</reference>
<dbReference type="InterPro" id="IPR011009">
    <property type="entry name" value="Kinase-like_dom_sf"/>
</dbReference>
<accession>A0A0U4W3I3</accession>
<dbReference type="Gene3D" id="3.90.1200.10">
    <property type="match status" value="1"/>
</dbReference>
<dbReference type="InterPro" id="IPR005835">
    <property type="entry name" value="NTP_transferase_dom"/>
</dbReference>
<dbReference type="CDD" id="cd06422">
    <property type="entry name" value="NTP_transferase_like_1"/>
    <property type="match status" value="1"/>
</dbReference>
<dbReference type="KEGG" id="cthi:THC_1275"/>
<dbReference type="Pfam" id="PF00483">
    <property type="entry name" value="NTP_transferase"/>
    <property type="match status" value="1"/>
</dbReference>
<protein>
    <submittedName>
        <fullName evidence="3">Uncharacterized protein</fullName>
    </submittedName>
</protein>
<evidence type="ECO:0000259" key="2">
    <source>
        <dbReference type="Pfam" id="PF01636"/>
    </source>
</evidence>
<name>A0A0U4W3I3_9BACT</name>
<dbReference type="RefSeq" id="WP_068514957.1">
    <property type="nucleotide sequence ID" value="NZ_AP014945.1"/>
</dbReference>
<dbReference type="Proteomes" id="UP000068196">
    <property type="component" value="Chromosome"/>
</dbReference>
<dbReference type="AlphaFoldDB" id="A0A0U4W3I3"/>
<dbReference type="STRING" id="1653476.THC_1275"/>
<dbReference type="InterPro" id="IPR002575">
    <property type="entry name" value="Aminoglycoside_PTrfase"/>
</dbReference>
<dbReference type="EMBL" id="AP014945">
    <property type="protein sequence ID" value="BAU23643.1"/>
    <property type="molecule type" value="Genomic_DNA"/>
</dbReference>
<evidence type="ECO:0000313" key="4">
    <source>
        <dbReference type="Proteomes" id="UP000068196"/>
    </source>
</evidence>
<dbReference type="OrthoDB" id="9809275at2"/>
<dbReference type="Pfam" id="PF01636">
    <property type="entry name" value="APH"/>
    <property type="match status" value="1"/>
</dbReference>
<dbReference type="InterPro" id="IPR050486">
    <property type="entry name" value="Mannose-1P_guanyltransferase"/>
</dbReference>
<dbReference type="InterPro" id="IPR029044">
    <property type="entry name" value="Nucleotide-diphossugar_trans"/>
</dbReference>
<feature type="domain" description="Nucleotidyl transferase" evidence="1">
    <location>
        <begin position="4"/>
        <end position="229"/>
    </location>
</feature>
<evidence type="ECO:0000313" key="3">
    <source>
        <dbReference type="EMBL" id="BAU23643.1"/>
    </source>
</evidence>
<dbReference type="Gene3D" id="3.90.550.10">
    <property type="entry name" value="Spore Coat Polysaccharide Biosynthesis Protein SpsA, Chain A"/>
    <property type="match status" value="1"/>
</dbReference>
<keyword evidence="4" id="KW-1185">Reference proteome</keyword>
<gene>
    <name evidence="3" type="ORF">THC_1275</name>
</gene>
<dbReference type="Gene3D" id="3.30.200.20">
    <property type="entry name" value="Phosphorylase Kinase, domain 1"/>
    <property type="match status" value="1"/>
</dbReference>
<evidence type="ECO:0000259" key="1">
    <source>
        <dbReference type="Pfam" id="PF00483"/>
    </source>
</evidence>
<dbReference type="SUPFAM" id="SSF56112">
    <property type="entry name" value="Protein kinase-like (PK-like)"/>
    <property type="match status" value="1"/>
</dbReference>
<sequence>MNLKAFILCAGFGKRLKPITEKIPKPLIPILGKPLLERIIKKINRAGIKEIAINLHHLGEKIIKFIEDFPLNERVEIFYEKEILGTGGALKNAETFLKGSTFLVHNGDIFSDVDLKEFISFHFKERPIATLLILDNPEENRLFLDEEGNLIGVEGYVEPERYFKKMGFSGLALYEPEFLNFLERGFSSVVSSWIEALKAGFTIKTYPLIGFWMDCGSPEGYFKAVKNCLKNSGETAYFHPTANCDNLEFQGYISIETETSFERGSFLKNVIVIAEKKKISGSFAEGILFEDTFIPVNLERTLEEIGSGGSDRKFFRLFNGSVLMKEENPSQDFERTYQYGLFLRKGGINVPEIKGADFERGEILFEDLGDISLYTWLKGKRNKTKILEMYKRVLEEMVKLHTLKIENPEIFRVFDFEHFRWETRYFTEKFLEFLCEIKASKELEREFDELARICDSFPKNLLHRDFQSQNVMIKDGTPYLIDFQGARLGPSGYDVSSLLWDPYYRLDEEIRKELLEFYLKRRRETEPSFEKELFIESFKYLRIQRHLQALAAYVNLSYFKGKGYFLKFIPQGLSYLEEEVKEIEYPLLRELIFACRERLLEKGFYEKFS</sequence>
<organism evidence="3 4">
    <name type="scientific">Caldimicrobium thiodismutans</name>
    <dbReference type="NCBI Taxonomy" id="1653476"/>
    <lineage>
        <taxon>Bacteria</taxon>
        <taxon>Pseudomonadati</taxon>
        <taxon>Thermodesulfobacteriota</taxon>
        <taxon>Thermodesulfobacteria</taxon>
        <taxon>Thermodesulfobacteriales</taxon>
        <taxon>Thermodesulfobacteriaceae</taxon>
        <taxon>Caldimicrobium</taxon>
    </lineage>
</organism>
<reference evidence="3 4" key="1">
    <citation type="journal article" date="2016" name="Int. J. Syst. Evol. Microbiol.">
        <title>Caldimicrobium thiodismutans sp. nov., a sulfur-disproportionating bacterium isolated from a hot spring, and emended description of the genus Caldimicrobium.</title>
        <authorList>
            <person name="Kojima H."/>
            <person name="Umezawa K."/>
            <person name="Fukui M."/>
        </authorList>
    </citation>
    <scope>NUCLEOTIDE SEQUENCE [LARGE SCALE GENOMIC DNA]</scope>
    <source>
        <strain evidence="3 4">TF1</strain>
    </source>
</reference>
<dbReference type="PANTHER" id="PTHR22572">
    <property type="entry name" value="SUGAR-1-PHOSPHATE GUANYL TRANSFERASE"/>
    <property type="match status" value="1"/>
</dbReference>